<reference evidence="6 7" key="1">
    <citation type="journal article" date="2016" name="Nat. Commun.">
        <title>Thousands of microbial genomes shed light on interconnected biogeochemical processes in an aquifer system.</title>
        <authorList>
            <person name="Anantharaman K."/>
            <person name="Brown C.T."/>
            <person name="Hug L.A."/>
            <person name="Sharon I."/>
            <person name="Castelle C.J."/>
            <person name="Probst A.J."/>
            <person name="Thomas B.C."/>
            <person name="Singh A."/>
            <person name="Wilkins M.J."/>
            <person name="Karaoz U."/>
            <person name="Brodie E.L."/>
            <person name="Williams K.H."/>
            <person name="Hubbard S.S."/>
            <person name="Banfield J.F."/>
        </authorList>
    </citation>
    <scope>NUCLEOTIDE SEQUENCE [LARGE SCALE GENOMIC DNA]</scope>
</reference>
<feature type="domain" description="Lipoyl-binding" evidence="5">
    <location>
        <begin position="22"/>
        <end position="104"/>
    </location>
</feature>
<proteinExistence type="inferred from homology"/>
<dbReference type="CDD" id="cd06848">
    <property type="entry name" value="GCS_H"/>
    <property type="match status" value="1"/>
</dbReference>
<comment type="similarity">
    <text evidence="1 3">Belongs to the GcvH family.</text>
</comment>
<dbReference type="InterPro" id="IPR017453">
    <property type="entry name" value="GCV_H_sub"/>
</dbReference>
<dbReference type="GO" id="GO:0005829">
    <property type="term" value="C:cytosol"/>
    <property type="evidence" value="ECO:0007669"/>
    <property type="project" value="TreeGrafter"/>
</dbReference>
<evidence type="ECO:0000256" key="4">
    <source>
        <dbReference type="PIRSR" id="PIRSR617453-50"/>
    </source>
</evidence>
<gene>
    <name evidence="3" type="primary">gcvH</name>
    <name evidence="6" type="ORF">A2527_08955</name>
</gene>
<feature type="modified residue" description="N6-lipoyllysine" evidence="3 4">
    <location>
        <position position="63"/>
    </location>
</feature>
<dbReference type="PROSITE" id="PS00189">
    <property type="entry name" value="LIPOYL"/>
    <property type="match status" value="1"/>
</dbReference>
<sequence length="128" mass="14359">MEVRPELKYTEEHEWILISGTEVTLGITDFAQNKLGDIVFVELPEEGTIIDADETVGNIESVKAVSEIFCPIGGEILSVNKDLEEEPDLVNSAPYDEGWMIKLKIDPADLELAKLMTHKEYQTFCAED</sequence>
<keyword evidence="2 3" id="KW-0450">Lipoyl</keyword>
<dbReference type="AlphaFoldDB" id="A0A1F6GAZ7"/>
<dbReference type="NCBIfam" id="NF002270">
    <property type="entry name" value="PRK01202.1"/>
    <property type="match status" value="1"/>
</dbReference>
<dbReference type="SUPFAM" id="SSF51230">
    <property type="entry name" value="Single hybrid motif"/>
    <property type="match status" value="1"/>
</dbReference>
<dbReference type="InterPro" id="IPR003016">
    <property type="entry name" value="2-oxoA_DH_lipoyl-BS"/>
</dbReference>
<dbReference type="InterPro" id="IPR002930">
    <property type="entry name" value="GCV_H"/>
</dbReference>
<evidence type="ECO:0000313" key="7">
    <source>
        <dbReference type="Proteomes" id="UP000178449"/>
    </source>
</evidence>
<evidence type="ECO:0000313" key="6">
    <source>
        <dbReference type="EMBL" id="OGG95287.1"/>
    </source>
</evidence>
<dbReference type="InterPro" id="IPR033753">
    <property type="entry name" value="GCV_H/Fam206"/>
</dbReference>
<dbReference type="PANTHER" id="PTHR11715">
    <property type="entry name" value="GLYCINE CLEAVAGE SYSTEM H PROTEIN"/>
    <property type="match status" value="1"/>
</dbReference>
<dbReference type="GO" id="GO:0019464">
    <property type="term" value="P:glycine decarboxylation via glycine cleavage system"/>
    <property type="evidence" value="ECO:0007669"/>
    <property type="project" value="UniProtKB-UniRule"/>
</dbReference>
<dbReference type="PANTHER" id="PTHR11715:SF3">
    <property type="entry name" value="GLYCINE CLEAVAGE SYSTEM H PROTEIN-RELATED"/>
    <property type="match status" value="1"/>
</dbReference>
<comment type="cofactor">
    <cofactor evidence="3">
        <name>(R)-lipoate</name>
        <dbReference type="ChEBI" id="CHEBI:83088"/>
    </cofactor>
    <text evidence="3">Binds 1 lipoyl cofactor covalently.</text>
</comment>
<protein>
    <recommendedName>
        <fullName evidence="3">Glycine cleavage system H protein</fullName>
    </recommendedName>
</protein>
<comment type="caution">
    <text evidence="6">The sequence shown here is derived from an EMBL/GenBank/DDBJ whole genome shotgun (WGS) entry which is preliminary data.</text>
</comment>
<dbReference type="InterPro" id="IPR011053">
    <property type="entry name" value="Single_hybrid_motif"/>
</dbReference>
<dbReference type="GO" id="GO:0009249">
    <property type="term" value="P:protein lipoylation"/>
    <property type="evidence" value="ECO:0007669"/>
    <property type="project" value="TreeGrafter"/>
</dbReference>
<evidence type="ECO:0000256" key="1">
    <source>
        <dbReference type="ARBA" id="ARBA00009249"/>
    </source>
</evidence>
<accession>A0A1F6GAZ7</accession>
<dbReference type="PROSITE" id="PS50968">
    <property type="entry name" value="BIOTINYL_LIPOYL"/>
    <property type="match status" value="1"/>
</dbReference>
<name>A0A1F6GAZ7_9PROT</name>
<dbReference type="Proteomes" id="UP000178449">
    <property type="component" value="Unassembled WGS sequence"/>
</dbReference>
<organism evidence="6 7">
    <name type="scientific">Candidatus Lambdaproteobacteria bacterium RIFOXYD2_FULL_50_16</name>
    <dbReference type="NCBI Taxonomy" id="1817772"/>
    <lineage>
        <taxon>Bacteria</taxon>
        <taxon>Pseudomonadati</taxon>
        <taxon>Pseudomonadota</taxon>
        <taxon>Candidatus Lambdaproteobacteria</taxon>
    </lineage>
</organism>
<dbReference type="GO" id="GO:0005960">
    <property type="term" value="C:glycine cleavage complex"/>
    <property type="evidence" value="ECO:0007669"/>
    <property type="project" value="InterPro"/>
</dbReference>
<dbReference type="EMBL" id="MFNE01000026">
    <property type="protein sequence ID" value="OGG95287.1"/>
    <property type="molecule type" value="Genomic_DNA"/>
</dbReference>
<evidence type="ECO:0000259" key="5">
    <source>
        <dbReference type="PROSITE" id="PS50968"/>
    </source>
</evidence>
<evidence type="ECO:0000256" key="3">
    <source>
        <dbReference type="HAMAP-Rule" id="MF_00272"/>
    </source>
</evidence>
<dbReference type="InterPro" id="IPR000089">
    <property type="entry name" value="Biotin_lipoyl"/>
</dbReference>
<comment type="subunit">
    <text evidence="3">The glycine cleavage system is composed of four proteins: P, T, L and H.</text>
</comment>
<dbReference type="STRING" id="1817772.A2527_08955"/>
<evidence type="ECO:0000256" key="2">
    <source>
        <dbReference type="ARBA" id="ARBA00022823"/>
    </source>
</evidence>
<dbReference type="HAMAP" id="MF_00272">
    <property type="entry name" value="GcvH"/>
    <property type="match status" value="1"/>
</dbReference>
<dbReference type="Pfam" id="PF01597">
    <property type="entry name" value="GCV_H"/>
    <property type="match status" value="1"/>
</dbReference>
<dbReference type="Gene3D" id="2.40.50.100">
    <property type="match status" value="1"/>
</dbReference>
<dbReference type="NCBIfam" id="TIGR00527">
    <property type="entry name" value="gcvH"/>
    <property type="match status" value="1"/>
</dbReference>
<comment type="function">
    <text evidence="3">The glycine cleavage system catalyzes the degradation of glycine. The H protein shuttles the methylamine group of glycine from the P protein to the T protein.</text>
</comment>